<dbReference type="AlphaFoldDB" id="A0AAE7TI77"/>
<dbReference type="SUPFAM" id="SSF54427">
    <property type="entry name" value="NTF2-like"/>
    <property type="match status" value="1"/>
</dbReference>
<organism evidence="2 3">
    <name type="scientific">Bradyrhizobium arachidis</name>
    <dbReference type="NCBI Taxonomy" id="858423"/>
    <lineage>
        <taxon>Bacteria</taxon>
        <taxon>Pseudomonadati</taxon>
        <taxon>Pseudomonadota</taxon>
        <taxon>Alphaproteobacteria</taxon>
        <taxon>Hyphomicrobiales</taxon>
        <taxon>Nitrobacteraceae</taxon>
        <taxon>Bradyrhizobium</taxon>
    </lineage>
</organism>
<dbReference type="InterPro" id="IPR027843">
    <property type="entry name" value="DUF4440"/>
</dbReference>
<dbReference type="InterPro" id="IPR032710">
    <property type="entry name" value="NTF2-like_dom_sf"/>
</dbReference>
<sequence>MRRISLLSILAVLLVGPLIALSIAQNIGASDDEEAIKNLMAEMTNGFNNHDAKAATRMYAPDGDFVSVRGEAANGATDVEAKLAAILATRARNASLKTLKMKIRFVRPDVALVHVTNELGGLVNANGQTLPAHQELSLRVLSKESDGAWRLIAFQNTLVAPFDGSTPPK</sequence>
<feature type="domain" description="DUF4440" evidence="1">
    <location>
        <begin position="36"/>
        <end position="151"/>
    </location>
</feature>
<dbReference type="Pfam" id="PF14534">
    <property type="entry name" value="DUF4440"/>
    <property type="match status" value="1"/>
</dbReference>
<dbReference type="RefSeq" id="WP_092220747.1">
    <property type="nucleotide sequence ID" value="NZ_CP030050.1"/>
</dbReference>
<dbReference type="KEGG" id="barh:WN72_30355"/>
<name>A0AAE7TI77_9BRAD</name>
<dbReference type="Proteomes" id="UP000594015">
    <property type="component" value="Chromosome"/>
</dbReference>
<evidence type="ECO:0000259" key="1">
    <source>
        <dbReference type="Pfam" id="PF14534"/>
    </source>
</evidence>
<proteinExistence type="predicted"/>
<gene>
    <name evidence="2" type="ORF">WN72_30355</name>
</gene>
<evidence type="ECO:0000313" key="2">
    <source>
        <dbReference type="EMBL" id="QOZ70132.1"/>
    </source>
</evidence>
<accession>A0AAE7TI77</accession>
<evidence type="ECO:0000313" key="3">
    <source>
        <dbReference type="Proteomes" id="UP000594015"/>
    </source>
</evidence>
<reference evidence="2 3" key="1">
    <citation type="submission" date="2018-06" db="EMBL/GenBank/DDBJ databases">
        <title>Comparative genomics of Bradyrhizobium nodulating Arachidis hypogaea.</title>
        <authorList>
            <person name="Li Y."/>
        </authorList>
    </citation>
    <scope>NUCLEOTIDE SEQUENCE [LARGE SCALE GENOMIC DNA]</scope>
    <source>
        <strain evidence="2 3">CCBAU 051107</strain>
    </source>
</reference>
<dbReference type="Gene3D" id="3.10.450.50">
    <property type="match status" value="1"/>
</dbReference>
<dbReference type="EMBL" id="CP030050">
    <property type="protein sequence ID" value="QOZ70132.1"/>
    <property type="molecule type" value="Genomic_DNA"/>
</dbReference>
<dbReference type="InterPro" id="IPR011944">
    <property type="entry name" value="Steroid_delta5-4_isomerase"/>
</dbReference>
<dbReference type="NCBIfam" id="TIGR02246">
    <property type="entry name" value="SgcJ/EcaC family oxidoreductase"/>
    <property type="match status" value="1"/>
</dbReference>
<protein>
    <submittedName>
        <fullName evidence="2">SgcJ/EcaC family oxidoreductase</fullName>
    </submittedName>
</protein>